<evidence type="ECO:0000313" key="2">
    <source>
        <dbReference type="EMBL" id="NYI81481.1"/>
    </source>
</evidence>
<evidence type="ECO:0000259" key="1">
    <source>
        <dbReference type="Pfam" id="PF01636"/>
    </source>
</evidence>
<keyword evidence="3" id="KW-1185">Reference proteome</keyword>
<protein>
    <submittedName>
        <fullName evidence="2">Spectinomycin phosphotransferase</fullName>
    </submittedName>
</protein>
<dbReference type="Gene3D" id="1.10.510.10">
    <property type="entry name" value="Transferase(Phosphotransferase) domain 1"/>
    <property type="match status" value="1"/>
</dbReference>
<dbReference type="EMBL" id="JACCFJ010000001">
    <property type="protein sequence ID" value="NYI81481.1"/>
    <property type="molecule type" value="Genomic_DNA"/>
</dbReference>
<sequence length="322" mass="35968">MEHLPERWDDGLLLRGLEEFGIRTEDVVHLPVGFGDHHWRVTDVDGRRWFVTVADLERKWHCGRGAREALRGVRRAMGTAAALREDGLDFVVAPIPAASGELVVELDDRYGLSVFPHVDGETGEFGQALTGAERDEVIDLLARLHTRTPPPMTPRLALDPWGRDELEAALDGPWSGGPFAEPAGELLAEHADHVRARLAEFDRMAARVQERGAAHVVTHGEPHPGNLLRTDDGYRLVDWDTAGLAVPERDLSLLSDDPADLARYGERTGRAVDAEALALHRLRWTLMDLAEFVAEFRRPHTRPADLDATWEHFTETLRQLAD</sequence>
<dbReference type="InterPro" id="IPR002575">
    <property type="entry name" value="Aminoglycoside_PTrfase"/>
</dbReference>
<dbReference type="AlphaFoldDB" id="A0A853ANF4"/>
<dbReference type="Gene3D" id="1.20.58.840">
    <property type="match status" value="1"/>
</dbReference>
<dbReference type="RefSeq" id="WP_343049866.1">
    <property type="nucleotide sequence ID" value="NZ_BAABFH010000001.1"/>
</dbReference>
<dbReference type="SUPFAM" id="SSF56112">
    <property type="entry name" value="Protein kinase-like (PK-like)"/>
    <property type="match status" value="1"/>
</dbReference>
<accession>A0A853ANF4</accession>
<feature type="domain" description="Aminoglycoside phosphotransferase" evidence="1">
    <location>
        <begin position="31"/>
        <end position="271"/>
    </location>
</feature>
<name>A0A853ANF4_9PSEU</name>
<keyword evidence="2" id="KW-0808">Transferase</keyword>
<gene>
    <name evidence="2" type="ORF">HNR68_000111</name>
</gene>
<reference evidence="2 3" key="1">
    <citation type="submission" date="2020-07" db="EMBL/GenBank/DDBJ databases">
        <title>Sequencing the genomes of 1000 actinobacteria strains.</title>
        <authorList>
            <person name="Klenk H.-P."/>
        </authorList>
    </citation>
    <scope>NUCLEOTIDE SEQUENCE [LARGE SCALE GENOMIC DNA]</scope>
    <source>
        <strain evidence="2 3">DSM 44065</strain>
    </source>
</reference>
<evidence type="ECO:0000313" key="3">
    <source>
        <dbReference type="Proteomes" id="UP000587002"/>
    </source>
</evidence>
<proteinExistence type="predicted"/>
<comment type="caution">
    <text evidence="2">The sequence shown here is derived from an EMBL/GenBank/DDBJ whole genome shotgun (WGS) entry which is preliminary data.</text>
</comment>
<dbReference type="Gene3D" id="3.30.200.20">
    <property type="entry name" value="Phosphorylase Kinase, domain 1"/>
    <property type="match status" value="1"/>
</dbReference>
<dbReference type="Pfam" id="PF01636">
    <property type="entry name" value="APH"/>
    <property type="match status" value="1"/>
</dbReference>
<dbReference type="GO" id="GO:0016740">
    <property type="term" value="F:transferase activity"/>
    <property type="evidence" value="ECO:0007669"/>
    <property type="project" value="UniProtKB-KW"/>
</dbReference>
<organism evidence="2 3">
    <name type="scientific">Saccharopolyspora hordei</name>
    <dbReference type="NCBI Taxonomy" id="1838"/>
    <lineage>
        <taxon>Bacteria</taxon>
        <taxon>Bacillati</taxon>
        <taxon>Actinomycetota</taxon>
        <taxon>Actinomycetes</taxon>
        <taxon>Pseudonocardiales</taxon>
        <taxon>Pseudonocardiaceae</taxon>
        <taxon>Saccharopolyspora</taxon>
    </lineage>
</organism>
<dbReference type="InterPro" id="IPR011009">
    <property type="entry name" value="Kinase-like_dom_sf"/>
</dbReference>
<dbReference type="Proteomes" id="UP000587002">
    <property type="component" value="Unassembled WGS sequence"/>
</dbReference>